<dbReference type="Proteomes" id="UP000204280">
    <property type="component" value="Segment"/>
</dbReference>
<dbReference type="RefSeq" id="YP_009203786.1">
    <property type="nucleotide sequence ID" value="NC_028857.1"/>
</dbReference>
<gene>
    <name evidence="1" type="ORF">CPT_Merlin72</name>
</gene>
<dbReference type="KEGG" id="vg:26647986"/>
<protein>
    <submittedName>
        <fullName evidence="1">Uncharacterized protein</fullName>
    </submittedName>
</protein>
<dbReference type="EMBL" id="KT001915">
    <property type="protein sequence ID" value="AKU43718.1"/>
    <property type="molecule type" value="Genomic_DNA"/>
</dbReference>
<sequence length="87" mass="9917">MTNLDLFHKSARFSYNVPEGRLFVDITSDMFLKFIHNRPGNNNCMEVLDVKNGFNTLDVQHIIAKIGVELSVADAYLIKEQVTKFLA</sequence>
<reference evidence="1 2" key="1">
    <citation type="journal article" date="2015" name="Genome Announc.">
        <title>Complete Genome Sequence of Citrobacter freundii Myophage Merlin.</title>
        <authorList>
            <person name="LeSage K.C."/>
            <person name="Hargrove E.C."/>
            <person name="Cahill J.L."/>
            <person name="Rasche E.S."/>
            <person name="Kuty Everett G.F."/>
        </authorList>
    </citation>
    <scope>NUCLEOTIDE SEQUENCE [LARGE SCALE GENOMIC DNA]</scope>
</reference>
<organism evidence="1 2">
    <name type="scientific">Citrobacter phage Merlin</name>
    <dbReference type="NCBI Taxonomy" id="1675602"/>
    <lineage>
        <taxon>Viruses</taxon>
        <taxon>Duplodnaviria</taxon>
        <taxon>Heunggongvirae</taxon>
        <taxon>Uroviricota</taxon>
        <taxon>Caudoviricetes</taxon>
        <taxon>Pantevenvirales</taxon>
        <taxon>Straboviridae</taxon>
        <taxon>Tevenvirinae</taxon>
        <taxon>Moonvirus</taxon>
        <taxon>Moonvirus merlin</taxon>
    </lineage>
</organism>
<keyword evidence="2" id="KW-1185">Reference proteome</keyword>
<proteinExistence type="predicted"/>
<evidence type="ECO:0000313" key="2">
    <source>
        <dbReference type="Proteomes" id="UP000204280"/>
    </source>
</evidence>
<evidence type="ECO:0000313" key="1">
    <source>
        <dbReference type="EMBL" id="AKU43718.1"/>
    </source>
</evidence>
<dbReference type="GeneID" id="26647986"/>
<name>A0A0K1LNE9_9CAUD</name>
<accession>A0A0K1LNE9</accession>